<keyword evidence="3" id="KW-1185">Reference proteome</keyword>
<protein>
    <submittedName>
        <fullName evidence="2">Uncharacterized protein</fullName>
    </submittedName>
</protein>
<evidence type="ECO:0000313" key="3">
    <source>
        <dbReference type="Proteomes" id="UP000199004"/>
    </source>
</evidence>
<dbReference type="AlphaFoldDB" id="A0A1G9XC12"/>
<dbReference type="RefSeq" id="WP_170254181.1">
    <property type="nucleotide sequence ID" value="NZ_BKAE01000001.1"/>
</dbReference>
<sequence length="49" mass="5752">MTTELHLARGIVQGRVHADQEHALLRNVELALREARKQRRNAVRSHRTR</sequence>
<feature type="coiled-coil region" evidence="1">
    <location>
        <begin position="18"/>
        <end position="45"/>
    </location>
</feature>
<evidence type="ECO:0000313" key="2">
    <source>
        <dbReference type="EMBL" id="SDM94329.1"/>
    </source>
</evidence>
<name>A0A1G9XC12_9ACTN</name>
<dbReference type="STRING" id="1005944.SAMN05192576_1324"/>
<gene>
    <name evidence="2" type="ORF">SAMN05192576_1324</name>
</gene>
<dbReference type="Proteomes" id="UP000199004">
    <property type="component" value="Unassembled WGS sequence"/>
</dbReference>
<accession>A0A1G9XC12</accession>
<reference evidence="3" key="1">
    <citation type="submission" date="2016-10" db="EMBL/GenBank/DDBJ databases">
        <authorList>
            <person name="Varghese N."/>
            <person name="Submissions S."/>
        </authorList>
    </citation>
    <scope>NUCLEOTIDE SEQUENCE [LARGE SCALE GENOMIC DNA]</scope>
    <source>
        <strain evidence="3">CGMCC 1.11147</strain>
    </source>
</reference>
<keyword evidence="1" id="KW-0175">Coiled coil</keyword>
<dbReference type="EMBL" id="FNIC01000001">
    <property type="protein sequence ID" value="SDM94329.1"/>
    <property type="molecule type" value="Genomic_DNA"/>
</dbReference>
<organism evidence="2 3">
    <name type="scientific">Nocardioides szechwanensis</name>
    <dbReference type="NCBI Taxonomy" id="1005944"/>
    <lineage>
        <taxon>Bacteria</taxon>
        <taxon>Bacillati</taxon>
        <taxon>Actinomycetota</taxon>
        <taxon>Actinomycetes</taxon>
        <taxon>Propionibacteriales</taxon>
        <taxon>Nocardioidaceae</taxon>
        <taxon>Nocardioides</taxon>
    </lineage>
</organism>
<evidence type="ECO:0000256" key="1">
    <source>
        <dbReference type="SAM" id="Coils"/>
    </source>
</evidence>
<proteinExistence type="predicted"/>